<dbReference type="AlphaFoldDB" id="A0A1J7BX09"/>
<protein>
    <submittedName>
        <fullName evidence="1">Uncharacterized protein</fullName>
    </submittedName>
</protein>
<evidence type="ECO:0000313" key="2">
    <source>
        <dbReference type="Proteomes" id="UP000182826"/>
    </source>
</evidence>
<dbReference type="EMBL" id="MLFK01000002">
    <property type="protein sequence ID" value="OIV43187.1"/>
    <property type="molecule type" value="Genomic_DNA"/>
</dbReference>
<reference evidence="1 2" key="1">
    <citation type="submission" date="2016-10" db="EMBL/GenBank/DDBJ databases">
        <title>Draft Genome Sequence of Rhizobacteria Flavobacterium johnsoniae CI04.</title>
        <authorList>
            <person name="Bravo J.I."/>
            <person name="Lozano G.L."/>
            <person name="Handelsman J."/>
        </authorList>
    </citation>
    <scope>NUCLEOTIDE SEQUENCE [LARGE SCALE GENOMIC DNA]</scope>
    <source>
        <strain evidence="1 2">CI04</strain>
    </source>
</reference>
<accession>A0A1J7BX09</accession>
<dbReference type="Proteomes" id="UP000182826">
    <property type="component" value="Unassembled WGS sequence"/>
</dbReference>
<proteinExistence type="predicted"/>
<sequence length="74" mass="9176">MVNQSWSINQDCLEYNQILYGWDFRFNIPIHCGLLSSALFLDFRFPTDLKAKEDWLMWLFFFKKMFMQFLLMKY</sequence>
<gene>
    <name evidence="1" type="ORF">BKM63_02960</name>
</gene>
<organism evidence="1 2">
    <name type="scientific">Flavobacterium johnsoniae</name>
    <name type="common">Cytophaga johnsonae</name>
    <dbReference type="NCBI Taxonomy" id="986"/>
    <lineage>
        <taxon>Bacteria</taxon>
        <taxon>Pseudomonadati</taxon>
        <taxon>Bacteroidota</taxon>
        <taxon>Flavobacteriia</taxon>
        <taxon>Flavobacteriales</taxon>
        <taxon>Flavobacteriaceae</taxon>
        <taxon>Flavobacterium</taxon>
    </lineage>
</organism>
<evidence type="ECO:0000313" key="1">
    <source>
        <dbReference type="EMBL" id="OIV43187.1"/>
    </source>
</evidence>
<comment type="caution">
    <text evidence="1">The sequence shown here is derived from an EMBL/GenBank/DDBJ whole genome shotgun (WGS) entry which is preliminary data.</text>
</comment>
<name>A0A1J7BX09_FLAJO</name>
<keyword evidence="2" id="KW-1185">Reference proteome</keyword>